<organism evidence="3 4">
    <name type="scientific">Eucalyptus globulus</name>
    <name type="common">Tasmanian blue gum</name>
    <dbReference type="NCBI Taxonomy" id="34317"/>
    <lineage>
        <taxon>Eukaryota</taxon>
        <taxon>Viridiplantae</taxon>
        <taxon>Streptophyta</taxon>
        <taxon>Embryophyta</taxon>
        <taxon>Tracheophyta</taxon>
        <taxon>Spermatophyta</taxon>
        <taxon>Magnoliopsida</taxon>
        <taxon>eudicotyledons</taxon>
        <taxon>Gunneridae</taxon>
        <taxon>Pentapetalae</taxon>
        <taxon>rosids</taxon>
        <taxon>malvids</taxon>
        <taxon>Myrtales</taxon>
        <taxon>Myrtaceae</taxon>
        <taxon>Myrtoideae</taxon>
        <taxon>Eucalypteae</taxon>
        <taxon>Eucalyptus</taxon>
    </lineage>
</organism>
<reference evidence="3 4" key="1">
    <citation type="submission" date="2024-11" db="EMBL/GenBank/DDBJ databases">
        <title>Chromosome-level genome assembly of Eucalyptus globulus Labill. provides insights into its genome evolution.</title>
        <authorList>
            <person name="Li X."/>
        </authorList>
    </citation>
    <scope>NUCLEOTIDE SEQUENCE [LARGE SCALE GENOMIC DNA]</scope>
    <source>
        <strain evidence="3">CL2024</strain>
        <tissue evidence="3">Fresh tender leaves</tissue>
    </source>
</reference>
<proteinExistence type="predicted"/>
<gene>
    <name evidence="3" type="ORF">ACJRO7_027627</name>
</gene>
<feature type="region of interest" description="Disordered" evidence="1">
    <location>
        <begin position="175"/>
        <end position="202"/>
    </location>
</feature>
<feature type="compositionally biased region" description="Low complexity" evidence="1">
    <location>
        <begin position="186"/>
        <end position="195"/>
    </location>
</feature>
<dbReference type="PANTHER" id="PTHR46250:SF15">
    <property type="entry name" value="OS01G0523800 PROTEIN"/>
    <property type="match status" value="1"/>
</dbReference>
<feature type="compositionally biased region" description="Polar residues" evidence="1">
    <location>
        <begin position="175"/>
        <end position="185"/>
    </location>
</feature>
<protein>
    <recommendedName>
        <fullName evidence="2">Myb/SANT-like domain-containing protein</fullName>
    </recommendedName>
</protein>
<name>A0ABD3JWY2_EUCGL</name>
<sequence>MEGSDFNQTQGRGSKRDRHIWTIDEENALLDGLEELVMRGMKADNGFKSGYMIMLEKWFEEKFPYSGIKGNPHIESKMKNLKKLYNQIYDLRNQSGFGWDHEKHCVDIHSKDSWQKYCKTYPGAASLRGNSFSQYDRLAAIFGKDRAKGNLSEDSSEAHAIVDHEEVENHDNVATTGVSQNLPPLSSSQTQNVSDSSRRKRAKASNKWIASLEKANERMEMIASHIKHAKDLDNDKQQINEELLQMSLGTMDRIKLCRKIVKDPKNIHLFLGFQGDDKKAFVELLLQEMREENE</sequence>
<evidence type="ECO:0000256" key="1">
    <source>
        <dbReference type="SAM" id="MobiDB-lite"/>
    </source>
</evidence>
<dbReference type="InterPro" id="IPR024752">
    <property type="entry name" value="Myb/SANT-like_dom"/>
</dbReference>
<keyword evidence="4" id="KW-1185">Reference proteome</keyword>
<dbReference type="Pfam" id="PF12776">
    <property type="entry name" value="Myb_DNA-bind_3"/>
    <property type="match status" value="1"/>
</dbReference>
<comment type="caution">
    <text evidence="3">The sequence shown here is derived from an EMBL/GenBank/DDBJ whole genome shotgun (WGS) entry which is preliminary data.</text>
</comment>
<accession>A0ABD3JWY2</accession>
<evidence type="ECO:0000259" key="2">
    <source>
        <dbReference type="Pfam" id="PF12776"/>
    </source>
</evidence>
<feature type="domain" description="Myb/SANT-like" evidence="2">
    <location>
        <begin position="21"/>
        <end position="117"/>
    </location>
</feature>
<dbReference type="EMBL" id="JBJKBG010000007">
    <property type="protein sequence ID" value="KAL3730628.1"/>
    <property type="molecule type" value="Genomic_DNA"/>
</dbReference>
<dbReference type="Proteomes" id="UP001634007">
    <property type="component" value="Unassembled WGS sequence"/>
</dbReference>
<evidence type="ECO:0000313" key="4">
    <source>
        <dbReference type="Proteomes" id="UP001634007"/>
    </source>
</evidence>
<dbReference type="PANTHER" id="PTHR46250">
    <property type="entry name" value="MYB/SANT-LIKE DNA-BINDING DOMAIN PROTEIN-RELATED"/>
    <property type="match status" value="1"/>
</dbReference>
<evidence type="ECO:0000313" key="3">
    <source>
        <dbReference type="EMBL" id="KAL3730628.1"/>
    </source>
</evidence>
<dbReference type="AlphaFoldDB" id="A0ABD3JWY2"/>